<dbReference type="AlphaFoldDB" id="A0A2B7Y7L4"/>
<dbReference type="OrthoDB" id="4579491at2759"/>
<keyword evidence="2" id="KW-1185">Reference proteome</keyword>
<gene>
    <name evidence="1" type="ORF">AJ79_01407</name>
</gene>
<proteinExistence type="predicted"/>
<reference evidence="1 2" key="1">
    <citation type="submission" date="2017-10" db="EMBL/GenBank/DDBJ databases">
        <title>Comparative genomics in systemic dimorphic fungi from Ajellomycetaceae.</title>
        <authorList>
            <person name="Munoz J.F."/>
            <person name="Mcewen J.G."/>
            <person name="Clay O.K."/>
            <person name="Cuomo C.A."/>
        </authorList>
    </citation>
    <scope>NUCLEOTIDE SEQUENCE [LARGE SCALE GENOMIC DNA]</scope>
    <source>
        <strain evidence="1 2">UAMH5409</strain>
    </source>
</reference>
<name>A0A2B7Y7L4_9EURO</name>
<dbReference type="EMBL" id="PDNB01000013">
    <property type="protein sequence ID" value="PGH17023.1"/>
    <property type="molecule type" value="Genomic_DNA"/>
</dbReference>
<comment type="caution">
    <text evidence="1">The sequence shown here is derived from an EMBL/GenBank/DDBJ whole genome shotgun (WGS) entry which is preliminary data.</text>
</comment>
<accession>A0A2B7Y7L4</accession>
<dbReference type="Proteomes" id="UP000223968">
    <property type="component" value="Unassembled WGS sequence"/>
</dbReference>
<protein>
    <submittedName>
        <fullName evidence="1">Uncharacterized protein</fullName>
    </submittedName>
</protein>
<evidence type="ECO:0000313" key="2">
    <source>
        <dbReference type="Proteomes" id="UP000223968"/>
    </source>
</evidence>
<evidence type="ECO:0000313" key="1">
    <source>
        <dbReference type="EMBL" id="PGH17023.1"/>
    </source>
</evidence>
<sequence>MPQHWPLRRLLISSACGEAFQTPFVLEGKVNHLILLLTSGLRFEGPTSDELREANKQAIARGEAKEDFIIAHEGTPEERKITITSIPSLASEWLVRKYATGEEGTVLGNADVDLDKINLEKLKILENDAMDTFTRMTLALTHIVAGKLKTINIRSTNGCDFRFTPEDLFPQLLAQLPSLNTLVLTVGEVFHDSNHVYNLYKSLPPNIPTLRFRGPISLAKSEQCKDWIASFSNPEYLPNLKRLSFVLDLYYDVKDTKLIEPKPKKSKAPEEQLREAKAACNQLLDVASKRGISVEPFVEQWTEKCEQLEQVDERWEEL</sequence>
<organism evidence="1 2">
    <name type="scientific">Helicocarpus griseus UAMH5409</name>
    <dbReference type="NCBI Taxonomy" id="1447875"/>
    <lineage>
        <taxon>Eukaryota</taxon>
        <taxon>Fungi</taxon>
        <taxon>Dikarya</taxon>
        <taxon>Ascomycota</taxon>
        <taxon>Pezizomycotina</taxon>
        <taxon>Eurotiomycetes</taxon>
        <taxon>Eurotiomycetidae</taxon>
        <taxon>Onygenales</taxon>
        <taxon>Ajellomycetaceae</taxon>
        <taxon>Helicocarpus</taxon>
    </lineage>
</organism>